<organism evidence="1 2">
    <name type="scientific">Amycolatopsis pigmentata</name>
    <dbReference type="NCBI Taxonomy" id="450801"/>
    <lineage>
        <taxon>Bacteria</taxon>
        <taxon>Bacillati</taxon>
        <taxon>Actinomycetota</taxon>
        <taxon>Actinomycetes</taxon>
        <taxon>Pseudonocardiales</taxon>
        <taxon>Pseudonocardiaceae</taxon>
        <taxon>Amycolatopsis</taxon>
    </lineage>
</organism>
<name>A0ABW5FQV5_9PSEU</name>
<dbReference type="InterPro" id="IPR023393">
    <property type="entry name" value="START-like_dom_sf"/>
</dbReference>
<dbReference type="CDD" id="cd07812">
    <property type="entry name" value="SRPBCC"/>
    <property type="match status" value="1"/>
</dbReference>
<gene>
    <name evidence="1" type="ORF">ACFSXZ_09685</name>
</gene>
<accession>A0ABW5FQV5</accession>
<sequence length="171" mass="18766">MSVKSTETPSASLDVTRYLFTRQAWVAAGPAQVYELISTVSNIGKWSPNAIEARYDDGAGPVEGAWFSGRNRRAGNEWESRSRVTKAEPGVEFTYAVLGSVPVPIVEWRWTFRPHGSGTLTTLSWRLLEADPVLGSTYEELDQLRDATVGSVEATLASLASWIADQPPAHR</sequence>
<evidence type="ECO:0000313" key="2">
    <source>
        <dbReference type="Proteomes" id="UP001597417"/>
    </source>
</evidence>
<comment type="caution">
    <text evidence="1">The sequence shown here is derived from an EMBL/GenBank/DDBJ whole genome shotgun (WGS) entry which is preliminary data.</text>
</comment>
<proteinExistence type="predicted"/>
<dbReference type="Pfam" id="PF10604">
    <property type="entry name" value="Polyketide_cyc2"/>
    <property type="match status" value="1"/>
</dbReference>
<dbReference type="EMBL" id="JBHUKR010000006">
    <property type="protein sequence ID" value="MFD2416594.1"/>
    <property type="molecule type" value="Genomic_DNA"/>
</dbReference>
<dbReference type="Gene3D" id="3.30.530.20">
    <property type="match status" value="1"/>
</dbReference>
<dbReference type="SUPFAM" id="SSF55961">
    <property type="entry name" value="Bet v1-like"/>
    <property type="match status" value="1"/>
</dbReference>
<keyword evidence="2" id="KW-1185">Reference proteome</keyword>
<dbReference type="InterPro" id="IPR019587">
    <property type="entry name" value="Polyketide_cyclase/dehydratase"/>
</dbReference>
<reference evidence="2" key="1">
    <citation type="journal article" date="2019" name="Int. J. Syst. Evol. Microbiol.">
        <title>The Global Catalogue of Microorganisms (GCM) 10K type strain sequencing project: providing services to taxonomists for standard genome sequencing and annotation.</title>
        <authorList>
            <consortium name="The Broad Institute Genomics Platform"/>
            <consortium name="The Broad Institute Genome Sequencing Center for Infectious Disease"/>
            <person name="Wu L."/>
            <person name="Ma J."/>
        </authorList>
    </citation>
    <scope>NUCLEOTIDE SEQUENCE [LARGE SCALE GENOMIC DNA]</scope>
    <source>
        <strain evidence="2">CGMCC 4.7645</strain>
    </source>
</reference>
<dbReference type="RefSeq" id="WP_378263519.1">
    <property type="nucleotide sequence ID" value="NZ_JBHUKR010000006.1"/>
</dbReference>
<dbReference type="Proteomes" id="UP001597417">
    <property type="component" value="Unassembled WGS sequence"/>
</dbReference>
<evidence type="ECO:0000313" key="1">
    <source>
        <dbReference type="EMBL" id="MFD2416594.1"/>
    </source>
</evidence>
<protein>
    <submittedName>
        <fullName evidence="1">SRPBCC family protein</fullName>
    </submittedName>
</protein>